<dbReference type="SUPFAM" id="SSF53098">
    <property type="entry name" value="Ribonuclease H-like"/>
    <property type="match status" value="1"/>
</dbReference>
<evidence type="ECO:0000313" key="3">
    <source>
        <dbReference type="Proteomes" id="UP000634136"/>
    </source>
</evidence>
<dbReference type="EMBL" id="JAAIUW010000008">
    <property type="protein sequence ID" value="KAF7821943.1"/>
    <property type="molecule type" value="Genomic_DNA"/>
</dbReference>
<dbReference type="Gene3D" id="3.30.420.10">
    <property type="entry name" value="Ribonuclease H-like superfamily/Ribonuclease H"/>
    <property type="match status" value="1"/>
</dbReference>
<dbReference type="InterPro" id="IPR036397">
    <property type="entry name" value="RNaseH_sf"/>
</dbReference>
<accession>A0A834WIE0</accession>
<feature type="domain" description="RNase H type-1" evidence="1">
    <location>
        <begin position="142"/>
        <end position="261"/>
    </location>
</feature>
<name>A0A834WIE0_9FABA</name>
<dbReference type="InterPro" id="IPR044730">
    <property type="entry name" value="RNase_H-like_dom_plant"/>
</dbReference>
<reference evidence="2" key="1">
    <citation type="submission" date="2020-09" db="EMBL/GenBank/DDBJ databases">
        <title>Genome-Enabled Discovery of Anthraquinone Biosynthesis in Senna tora.</title>
        <authorList>
            <person name="Kang S.-H."/>
            <person name="Pandey R.P."/>
            <person name="Lee C.-M."/>
            <person name="Sim J.-S."/>
            <person name="Jeong J.-T."/>
            <person name="Choi B.-S."/>
            <person name="Jung M."/>
            <person name="Ginzburg D."/>
            <person name="Zhao K."/>
            <person name="Won S.Y."/>
            <person name="Oh T.-J."/>
            <person name="Yu Y."/>
            <person name="Kim N.-H."/>
            <person name="Lee O.R."/>
            <person name="Lee T.-H."/>
            <person name="Bashyal P."/>
            <person name="Kim T.-S."/>
            <person name="Lee W.-H."/>
            <person name="Kawkins C."/>
            <person name="Kim C.-K."/>
            <person name="Kim J.S."/>
            <person name="Ahn B.O."/>
            <person name="Rhee S.Y."/>
            <person name="Sohng J.K."/>
        </authorList>
    </citation>
    <scope>NUCLEOTIDE SEQUENCE</scope>
    <source>
        <tissue evidence="2">Leaf</tissue>
    </source>
</reference>
<comment type="caution">
    <text evidence="2">The sequence shown here is derived from an EMBL/GenBank/DDBJ whole genome shotgun (WGS) entry which is preliminary data.</text>
</comment>
<dbReference type="CDD" id="cd06222">
    <property type="entry name" value="RNase_H_like"/>
    <property type="match status" value="1"/>
</dbReference>
<evidence type="ECO:0000259" key="1">
    <source>
        <dbReference type="Pfam" id="PF13456"/>
    </source>
</evidence>
<dbReference type="GO" id="GO:0004523">
    <property type="term" value="F:RNA-DNA hybrid ribonuclease activity"/>
    <property type="evidence" value="ECO:0007669"/>
    <property type="project" value="InterPro"/>
</dbReference>
<keyword evidence="3" id="KW-1185">Reference proteome</keyword>
<dbReference type="InterPro" id="IPR052929">
    <property type="entry name" value="RNase_H-like_EbsB-rel"/>
</dbReference>
<dbReference type="AlphaFoldDB" id="A0A834WIE0"/>
<dbReference type="OrthoDB" id="1473488at2759"/>
<dbReference type="GO" id="GO:0003676">
    <property type="term" value="F:nucleic acid binding"/>
    <property type="evidence" value="ECO:0007669"/>
    <property type="project" value="InterPro"/>
</dbReference>
<dbReference type="Pfam" id="PF13456">
    <property type="entry name" value="RVT_3"/>
    <property type="match status" value="1"/>
</dbReference>
<dbReference type="PANTHER" id="PTHR47074">
    <property type="entry name" value="BNAC02G40300D PROTEIN"/>
    <property type="match status" value="1"/>
</dbReference>
<sequence>MAGRKVLEKGISRRIGDGQSTLVFKDNWIPNVPPPEVLTSSIRVCPNMLVCMLISSPGVWNHEALSVFFPPSVANNILSIPLARAPKDDSWFWTLTPNGQYTVKSESAEKFYLFALTWLRRELMRILVVCYEKRMRRRWKVNVDSCKRSEVATGVGCVIRNFQGRVLGAIARRAPPCASVELLEATAVLAGMEFARDLRCSCVEIEGDAQSVFNLVNGQTCSLFWVGTVVDSILSIISEFTSISFRWVPRGTNMVAHKLARVGSSLTGERVWLEDHSDVIVNVLASDGCVFR</sequence>
<evidence type="ECO:0000313" key="2">
    <source>
        <dbReference type="EMBL" id="KAF7821943.1"/>
    </source>
</evidence>
<dbReference type="InterPro" id="IPR012337">
    <property type="entry name" value="RNaseH-like_sf"/>
</dbReference>
<dbReference type="InterPro" id="IPR002156">
    <property type="entry name" value="RNaseH_domain"/>
</dbReference>
<gene>
    <name evidence="2" type="ORF">G2W53_027398</name>
</gene>
<dbReference type="Proteomes" id="UP000634136">
    <property type="component" value="Unassembled WGS sequence"/>
</dbReference>
<dbReference type="PANTHER" id="PTHR47074:SF48">
    <property type="entry name" value="POLYNUCLEOTIDYL TRANSFERASE, RIBONUCLEASE H-LIKE SUPERFAMILY PROTEIN"/>
    <property type="match status" value="1"/>
</dbReference>
<protein>
    <submittedName>
        <fullName evidence="2">RVT_3 domain-containing protein</fullName>
    </submittedName>
</protein>
<proteinExistence type="predicted"/>
<organism evidence="2 3">
    <name type="scientific">Senna tora</name>
    <dbReference type="NCBI Taxonomy" id="362788"/>
    <lineage>
        <taxon>Eukaryota</taxon>
        <taxon>Viridiplantae</taxon>
        <taxon>Streptophyta</taxon>
        <taxon>Embryophyta</taxon>
        <taxon>Tracheophyta</taxon>
        <taxon>Spermatophyta</taxon>
        <taxon>Magnoliopsida</taxon>
        <taxon>eudicotyledons</taxon>
        <taxon>Gunneridae</taxon>
        <taxon>Pentapetalae</taxon>
        <taxon>rosids</taxon>
        <taxon>fabids</taxon>
        <taxon>Fabales</taxon>
        <taxon>Fabaceae</taxon>
        <taxon>Caesalpinioideae</taxon>
        <taxon>Cassia clade</taxon>
        <taxon>Senna</taxon>
    </lineage>
</organism>